<feature type="chain" id="PRO_5020796078" description="NodB homology domain-containing protein" evidence="12">
    <location>
        <begin position="22"/>
        <end position="287"/>
    </location>
</feature>
<dbReference type="GO" id="GO:0005975">
    <property type="term" value="P:carbohydrate metabolic process"/>
    <property type="evidence" value="ECO:0007669"/>
    <property type="project" value="InterPro"/>
</dbReference>
<proteinExistence type="predicted"/>
<keyword evidence="9" id="KW-0119">Carbohydrate metabolism</keyword>
<keyword evidence="11" id="KW-0961">Cell wall biogenesis/degradation</keyword>
<dbReference type="STRING" id="2316362.A0A4Q2DKZ0"/>
<evidence type="ECO:0000256" key="4">
    <source>
        <dbReference type="ARBA" id="ARBA00022622"/>
    </source>
</evidence>
<dbReference type="Gene3D" id="3.20.20.370">
    <property type="entry name" value="Glycoside hydrolase/deacetylase"/>
    <property type="match status" value="1"/>
</dbReference>
<dbReference type="PANTHER" id="PTHR46471:SF2">
    <property type="entry name" value="CHITIN DEACETYLASE-RELATED"/>
    <property type="match status" value="1"/>
</dbReference>
<evidence type="ECO:0000256" key="9">
    <source>
        <dbReference type="ARBA" id="ARBA00023277"/>
    </source>
</evidence>
<dbReference type="GO" id="GO:0016810">
    <property type="term" value="F:hydrolase activity, acting on carbon-nitrogen (but not peptide) bonds"/>
    <property type="evidence" value="ECO:0007669"/>
    <property type="project" value="InterPro"/>
</dbReference>
<dbReference type="Proteomes" id="UP000290288">
    <property type="component" value="Unassembled WGS sequence"/>
</dbReference>
<dbReference type="GO" id="GO:0046872">
    <property type="term" value="F:metal ion binding"/>
    <property type="evidence" value="ECO:0007669"/>
    <property type="project" value="UniProtKB-KW"/>
</dbReference>
<evidence type="ECO:0000256" key="8">
    <source>
        <dbReference type="ARBA" id="ARBA00023136"/>
    </source>
</evidence>
<comment type="cofactor">
    <cofactor evidence="1">
        <name>Co(2+)</name>
        <dbReference type="ChEBI" id="CHEBI:48828"/>
    </cofactor>
</comment>
<dbReference type="InterPro" id="IPR002509">
    <property type="entry name" value="NODB_dom"/>
</dbReference>
<dbReference type="AlphaFoldDB" id="A0A4Q2DKZ0"/>
<evidence type="ECO:0000256" key="7">
    <source>
        <dbReference type="ARBA" id="ARBA00022801"/>
    </source>
</evidence>
<keyword evidence="4" id="KW-0336">GPI-anchor</keyword>
<keyword evidence="4" id="KW-0325">Glycoprotein</keyword>
<keyword evidence="10" id="KW-0449">Lipoprotein</keyword>
<reference evidence="14 15" key="1">
    <citation type="submission" date="2019-01" db="EMBL/GenBank/DDBJ databases">
        <title>Draft genome sequence of Psathyrella aberdarensis IHI B618.</title>
        <authorList>
            <person name="Buettner E."/>
            <person name="Kellner H."/>
        </authorList>
    </citation>
    <scope>NUCLEOTIDE SEQUENCE [LARGE SCALE GENOMIC DNA]</scope>
    <source>
        <strain evidence="14 15">IHI B618</strain>
    </source>
</reference>
<dbReference type="PANTHER" id="PTHR46471">
    <property type="entry name" value="CHITIN DEACETYLASE"/>
    <property type="match status" value="1"/>
</dbReference>
<dbReference type="SUPFAM" id="SSF88713">
    <property type="entry name" value="Glycoside hydrolase/deacetylase"/>
    <property type="match status" value="1"/>
</dbReference>
<protein>
    <recommendedName>
        <fullName evidence="13">NodB homology domain-containing protein</fullName>
    </recommendedName>
</protein>
<keyword evidence="7" id="KW-0378">Hydrolase</keyword>
<evidence type="ECO:0000256" key="5">
    <source>
        <dbReference type="ARBA" id="ARBA00022723"/>
    </source>
</evidence>
<dbReference type="PROSITE" id="PS51677">
    <property type="entry name" value="NODB"/>
    <property type="match status" value="1"/>
</dbReference>
<dbReference type="Pfam" id="PF01522">
    <property type="entry name" value="Polysacc_deac_1"/>
    <property type="match status" value="1"/>
</dbReference>
<dbReference type="GO" id="GO:0071555">
    <property type="term" value="P:cell wall organization"/>
    <property type="evidence" value="ECO:0007669"/>
    <property type="project" value="UniProtKB-KW"/>
</dbReference>
<evidence type="ECO:0000256" key="6">
    <source>
        <dbReference type="ARBA" id="ARBA00022729"/>
    </source>
</evidence>
<evidence type="ECO:0000256" key="1">
    <source>
        <dbReference type="ARBA" id="ARBA00001941"/>
    </source>
</evidence>
<dbReference type="GO" id="GO:0098552">
    <property type="term" value="C:side of membrane"/>
    <property type="evidence" value="ECO:0007669"/>
    <property type="project" value="UniProtKB-KW"/>
</dbReference>
<gene>
    <name evidence="14" type="ORF">EST38_g5953</name>
</gene>
<dbReference type="GO" id="GO:0005886">
    <property type="term" value="C:plasma membrane"/>
    <property type="evidence" value="ECO:0007669"/>
    <property type="project" value="UniProtKB-SubCell"/>
</dbReference>
<keyword evidence="6 12" id="KW-0732">Signal</keyword>
<feature type="domain" description="NodB homology" evidence="13">
    <location>
        <begin position="51"/>
        <end position="261"/>
    </location>
</feature>
<evidence type="ECO:0000256" key="12">
    <source>
        <dbReference type="SAM" id="SignalP"/>
    </source>
</evidence>
<name>A0A4Q2DKZ0_9AGAR</name>
<evidence type="ECO:0000256" key="11">
    <source>
        <dbReference type="ARBA" id="ARBA00023316"/>
    </source>
</evidence>
<organism evidence="14 15">
    <name type="scientific">Candolleomyces aberdarensis</name>
    <dbReference type="NCBI Taxonomy" id="2316362"/>
    <lineage>
        <taxon>Eukaryota</taxon>
        <taxon>Fungi</taxon>
        <taxon>Dikarya</taxon>
        <taxon>Basidiomycota</taxon>
        <taxon>Agaricomycotina</taxon>
        <taxon>Agaricomycetes</taxon>
        <taxon>Agaricomycetidae</taxon>
        <taxon>Agaricales</taxon>
        <taxon>Agaricineae</taxon>
        <taxon>Psathyrellaceae</taxon>
        <taxon>Candolleomyces</taxon>
    </lineage>
</organism>
<dbReference type="InterPro" id="IPR011330">
    <property type="entry name" value="Glyco_hydro/deAcase_b/a-brl"/>
</dbReference>
<dbReference type="EMBL" id="SDEE01000177">
    <property type="protein sequence ID" value="RXW19906.1"/>
    <property type="molecule type" value="Genomic_DNA"/>
</dbReference>
<comment type="caution">
    <text evidence="14">The sequence shown here is derived from an EMBL/GenBank/DDBJ whole genome shotgun (WGS) entry which is preliminary data.</text>
</comment>
<feature type="signal peptide" evidence="12">
    <location>
        <begin position="1"/>
        <end position="21"/>
    </location>
</feature>
<evidence type="ECO:0000256" key="2">
    <source>
        <dbReference type="ARBA" id="ARBA00004609"/>
    </source>
</evidence>
<evidence type="ECO:0000256" key="3">
    <source>
        <dbReference type="ARBA" id="ARBA00022475"/>
    </source>
</evidence>
<comment type="subcellular location">
    <subcellularLocation>
        <location evidence="2">Cell membrane</location>
        <topology evidence="2">Lipid-anchor</topology>
        <topology evidence="2">GPI-anchor</topology>
    </subcellularLocation>
</comment>
<evidence type="ECO:0000313" key="15">
    <source>
        <dbReference type="Proteomes" id="UP000290288"/>
    </source>
</evidence>
<accession>A0A4Q2DKZ0</accession>
<keyword evidence="5" id="KW-0479">Metal-binding</keyword>
<keyword evidence="8" id="KW-0472">Membrane</keyword>
<evidence type="ECO:0000313" key="14">
    <source>
        <dbReference type="EMBL" id="RXW19906.1"/>
    </source>
</evidence>
<sequence length="287" mass="31603">MAPFSLLLSTLLLSVITLVSSAPTTGSENATIIELDPRAPAQVITKCTVPNTAALTFDDGPYWFMREVIRQVEAANGKATFFVSAYHLVPSTFLDAASLTLVSPCILSDGNNWACIYNTELSGNVRYAFERGHQIGSHTWQHKDLTTLTWDQIHHQMWLTEQAITRITGAVPAMMRPPYGNHNSLVREAAGVRGQSIVLWDFDSGDSTGSTVAQQKARFDELTSRRPSNVLSLQHDVHWSTVYETLPHAITKLKAAGYNLVTVADCLGTRKYQSVGPAEPRNANWVC</sequence>
<dbReference type="OrthoDB" id="2125469at2759"/>
<keyword evidence="15" id="KW-1185">Reference proteome</keyword>
<evidence type="ECO:0000256" key="10">
    <source>
        <dbReference type="ARBA" id="ARBA00023288"/>
    </source>
</evidence>
<keyword evidence="3" id="KW-1003">Cell membrane</keyword>
<evidence type="ECO:0000259" key="13">
    <source>
        <dbReference type="PROSITE" id="PS51677"/>
    </source>
</evidence>